<sequence>MPAGFIPENFLFPPKRVTINRKLFLEAAYESSFL</sequence>
<dbReference type="EMBL" id="ABED02000027">
    <property type="protein sequence ID" value="EDP21347.1"/>
    <property type="molecule type" value="Genomic_DNA"/>
</dbReference>
<dbReference type="Proteomes" id="UP000005945">
    <property type="component" value="Unassembled WGS sequence"/>
</dbReference>
<dbReference type="HOGENOM" id="CLU_3373857_0_0_9"/>
<evidence type="ECO:0000313" key="1">
    <source>
        <dbReference type="EMBL" id="EDP21347.1"/>
    </source>
</evidence>
<reference evidence="1 2" key="1">
    <citation type="submission" date="2007-09" db="EMBL/GenBank/DDBJ databases">
        <title>Draft genome sequence of Faecalibacterium prausnitzii M21/2.</title>
        <authorList>
            <person name="Sudarsanam P."/>
            <person name="Ley R."/>
            <person name="Guruge J."/>
            <person name="Turnbaugh P.J."/>
            <person name="Mahowald M."/>
            <person name="Liep D."/>
            <person name="Gordon J."/>
        </authorList>
    </citation>
    <scope>NUCLEOTIDE SEQUENCE [LARGE SCALE GENOMIC DNA]</scope>
    <source>
        <strain evidence="1 2">M21/2</strain>
    </source>
</reference>
<protein>
    <submittedName>
        <fullName evidence="1">Uncharacterized protein</fullName>
    </submittedName>
</protein>
<comment type="caution">
    <text evidence="1">The sequence shown here is derived from an EMBL/GenBank/DDBJ whole genome shotgun (WGS) entry which is preliminary data.</text>
</comment>
<organism evidence="1 2">
    <name type="scientific">Faecalibacterium prausnitzii M21/2</name>
    <dbReference type="NCBI Taxonomy" id="411485"/>
    <lineage>
        <taxon>Bacteria</taxon>
        <taxon>Bacillati</taxon>
        <taxon>Bacillota</taxon>
        <taxon>Clostridia</taxon>
        <taxon>Eubacteriales</taxon>
        <taxon>Oscillospiraceae</taxon>
        <taxon>Faecalibacterium</taxon>
    </lineage>
</organism>
<gene>
    <name evidence="1" type="ORF">FAEPRAM212_02075</name>
</gene>
<name>A8SCV6_9FIRM</name>
<evidence type="ECO:0000313" key="2">
    <source>
        <dbReference type="Proteomes" id="UP000005945"/>
    </source>
</evidence>
<dbReference type="AlphaFoldDB" id="A8SCV6"/>
<proteinExistence type="predicted"/>
<accession>A8SCV6</accession>
<reference evidence="1 2" key="2">
    <citation type="submission" date="2007-09" db="EMBL/GenBank/DDBJ databases">
        <authorList>
            <person name="Fulton L."/>
            <person name="Clifton S."/>
            <person name="Fulton B."/>
            <person name="Xu J."/>
            <person name="Minx P."/>
            <person name="Pepin K.H."/>
            <person name="Johnson M."/>
            <person name="Thiruvilangam P."/>
            <person name="Bhonagiri V."/>
            <person name="Nash W.E."/>
            <person name="Mardis E.R."/>
            <person name="Wilson R.K."/>
        </authorList>
    </citation>
    <scope>NUCLEOTIDE SEQUENCE [LARGE SCALE GENOMIC DNA]</scope>
    <source>
        <strain evidence="1 2">M21/2</strain>
    </source>
</reference>